<evidence type="ECO:0000256" key="7">
    <source>
        <dbReference type="SAM" id="Phobius"/>
    </source>
</evidence>
<protein>
    <submittedName>
        <fullName evidence="8">Predicted protein</fullName>
    </submittedName>
</protein>
<evidence type="ECO:0000256" key="4">
    <source>
        <dbReference type="ARBA" id="ARBA00022737"/>
    </source>
</evidence>
<dbReference type="SUPFAM" id="SSF56112">
    <property type="entry name" value="Protein kinase-like (PK-like)"/>
    <property type="match status" value="1"/>
</dbReference>
<dbReference type="Gene3D" id="3.30.200.20">
    <property type="entry name" value="Phosphorylase Kinase, domain 1"/>
    <property type="match status" value="1"/>
</dbReference>
<name>F2D5A3_HORVV</name>
<dbReference type="InterPro" id="IPR051809">
    <property type="entry name" value="Plant_receptor-like_S/T_kinase"/>
</dbReference>
<organism evidence="8">
    <name type="scientific">Hordeum vulgare subsp. vulgare</name>
    <name type="common">Domesticated barley</name>
    <dbReference type="NCBI Taxonomy" id="112509"/>
    <lineage>
        <taxon>Eukaryota</taxon>
        <taxon>Viridiplantae</taxon>
        <taxon>Streptophyta</taxon>
        <taxon>Embryophyta</taxon>
        <taxon>Tracheophyta</taxon>
        <taxon>Spermatophyta</taxon>
        <taxon>Magnoliopsida</taxon>
        <taxon>Liliopsida</taxon>
        <taxon>Poales</taxon>
        <taxon>Poaceae</taxon>
        <taxon>BOP clade</taxon>
        <taxon>Pooideae</taxon>
        <taxon>Triticodae</taxon>
        <taxon>Triticeae</taxon>
        <taxon>Hordeinae</taxon>
        <taxon>Hordeum</taxon>
    </lineage>
</organism>
<sequence>MPCVLSPHAVTLLGMRRLTNRLGRPELSAPHLGLLLHFAPGPQIPGDGLLQLFHLRVIGSYVEAWWVHVPMCRVVSWRLEAQYYLVRALIPLFGFTSLVMLAYIIFFGKSTTRGTYSILLSFDKKFPRVAYNDLALATGKFSELNLVGRGGYGSVYRGKLI</sequence>
<keyword evidence="4" id="KW-0677">Repeat</keyword>
<proteinExistence type="evidence at transcript level"/>
<keyword evidence="3 7" id="KW-0812">Transmembrane</keyword>
<dbReference type="InterPro" id="IPR011009">
    <property type="entry name" value="Kinase-like_dom_sf"/>
</dbReference>
<keyword evidence="2" id="KW-0433">Leucine-rich repeat</keyword>
<dbReference type="KEGG" id="hvg:123406103"/>
<evidence type="ECO:0000256" key="1">
    <source>
        <dbReference type="ARBA" id="ARBA00004370"/>
    </source>
</evidence>
<dbReference type="PANTHER" id="PTHR27008:SF332">
    <property type="entry name" value="PROTEIN KINASE DOMAIN-CONTAINING PROTEIN"/>
    <property type="match status" value="1"/>
</dbReference>
<dbReference type="GO" id="GO:0016020">
    <property type="term" value="C:membrane"/>
    <property type="evidence" value="ECO:0007669"/>
    <property type="project" value="UniProtKB-SubCell"/>
</dbReference>
<evidence type="ECO:0000256" key="2">
    <source>
        <dbReference type="ARBA" id="ARBA00022614"/>
    </source>
</evidence>
<evidence type="ECO:0000313" key="8">
    <source>
        <dbReference type="EMBL" id="BAJ90274.1"/>
    </source>
</evidence>
<evidence type="ECO:0000256" key="6">
    <source>
        <dbReference type="ARBA" id="ARBA00023136"/>
    </source>
</evidence>
<comment type="subcellular location">
    <subcellularLocation>
        <location evidence="1">Membrane</location>
    </subcellularLocation>
</comment>
<keyword evidence="5 7" id="KW-1133">Transmembrane helix</keyword>
<feature type="transmembrane region" description="Helical" evidence="7">
    <location>
        <begin position="84"/>
        <end position="106"/>
    </location>
</feature>
<dbReference type="PANTHER" id="PTHR27008">
    <property type="entry name" value="OS04G0122200 PROTEIN"/>
    <property type="match status" value="1"/>
</dbReference>
<keyword evidence="6 7" id="KW-0472">Membrane</keyword>
<accession>F2D5A3</accession>
<reference evidence="8" key="1">
    <citation type="journal article" date="2011" name="Plant Physiol.">
        <title>Comprehensive sequence analysis of 24,783 barley full-length cDNAs derived from 12 clone libraries.</title>
        <authorList>
            <person name="Matsumoto T."/>
            <person name="Tanaka T."/>
            <person name="Sakai H."/>
            <person name="Amano N."/>
            <person name="Kanamori H."/>
            <person name="Kurita K."/>
            <person name="Kikuta A."/>
            <person name="Kamiya K."/>
            <person name="Yamamoto M."/>
            <person name="Ikawa H."/>
            <person name="Fujii N."/>
            <person name="Hori K."/>
            <person name="Itoh T."/>
            <person name="Sato K."/>
        </authorList>
    </citation>
    <scope>NUCLEOTIDE SEQUENCE</scope>
    <source>
        <tissue evidence="8">Shoot</tissue>
    </source>
</reference>
<dbReference type="EMBL" id="AK359063">
    <property type="protein sequence ID" value="BAJ90274.1"/>
    <property type="molecule type" value="mRNA"/>
</dbReference>
<dbReference type="AlphaFoldDB" id="F2D5A3"/>
<evidence type="ECO:0000256" key="5">
    <source>
        <dbReference type="ARBA" id="ARBA00022989"/>
    </source>
</evidence>
<dbReference type="GeneID" id="123406103"/>
<dbReference type="RefSeq" id="XP_044955527.1">
    <property type="nucleotide sequence ID" value="XM_045099592.1"/>
</dbReference>
<evidence type="ECO:0000256" key="3">
    <source>
        <dbReference type="ARBA" id="ARBA00022692"/>
    </source>
</evidence>
<dbReference type="OrthoDB" id="676979at2759"/>